<name>A0A9W4MHX1_9ACTN</name>
<protein>
    <submittedName>
        <fullName evidence="1">Uncharacterized protein</fullName>
    </submittedName>
</protein>
<evidence type="ECO:0000313" key="1">
    <source>
        <dbReference type="EMBL" id="CAG7649377.1"/>
    </source>
</evidence>
<sequence>MGSDGGPVTAEFFRRLCRGAVNAHHHACRVTAIDGIAEDAFLAYVLSRRPLAGAYVAATTDQDGTHVVRIRLYDADGLMLQEDTGLAAIRRMIAEDRVPIPVSDSARGTIEHLAPTAAEVAE</sequence>
<gene>
    <name evidence="1" type="ORF">SBRY_50081</name>
</gene>
<dbReference type="RefSeq" id="WP_205043938.1">
    <property type="nucleotide sequence ID" value="NZ_CAJVAX010000019.1"/>
</dbReference>
<comment type="caution">
    <text evidence="1">The sequence shown here is derived from an EMBL/GenBank/DDBJ whole genome shotgun (WGS) entry which is preliminary data.</text>
</comment>
<dbReference type="EMBL" id="CAJVAX010000019">
    <property type="protein sequence ID" value="CAG7649377.1"/>
    <property type="molecule type" value="Genomic_DNA"/>
</dbReference>
<organism evidence="1 2">
    <name type="scientific">Actinacidiphila bryophytorum</name>
    <dbReference type="NCBI Taxonomy" id="1436133"/>
    <lineage>
        <taxon>Bacteria</taxon>
        <taxon>Bacillati</taxon>
        <taxon>Actinomycetota</taxon>
        <taxon>Actinomycetes</taxon>
        <taxon>Kitasatosporales</taxon>
        <taxon>Streptomycetaceae</taxon>
        <taxon>Actinacidiphila</taxon>
    </lineage>
</organism>
<dbReference type="AlphaFoldDB" id="A0A9W4MHX1"/>
<evidence type="ECO:0000313" key="2">
    <source>
        <dbReference type="Proteomes" id="UP001153328"/>
    </source>
</evidence>
<proteinExistence type="predicted"/>
<reference evidence="1" key="1">
    <citation type="submission" date="2021-06" db="EMBL/GenBank/DDBJ databases">
        <authorList>
            <person name="Arsene-Ploetze F."/>
        </authorList>
    </citation>
    <scope>NUCLEOTIDE SEQUENCE</scope>
    <source>
        <strain evidence="1">SBRY1</strain>
    </source>
</reference>
<keyword evidence="2" id="KW-1185">Reference proteome</keyword>
<accession>A0A9W4MHX1</accession>
<dbReference type="Proteomes" id="UP001153328">
    <property type="component" value="Unassembled WGS sequence"/>
</dbReference>